<evidence type="ECO:0000256" key="5">
    <source>
        <dbReference type="RuleBase" id="RU363034"/>
    </source>
</evidence>
<dbReference type="Proteomes" id="UP001152888">
    <property type="component" value="Unassembled WGS sequence"/>
</dbReference>
<evidence type="ECO:0000256" key="3">
    <source>
        <dbReference type="ARBA" id="ARBA00022825"/>
    </source>
</evidence>
<reference evidence="7" key="1">
    <citation type="submission" date="2022-03" db="EMBL/GenBank/DDBJ databases">
        <authorList>
            <person name="Sayadi A."/>
        </authorList>
    </citation>
    <scope>NUCLEOTIDE SEQUENCE</scope>
</reference>
<dbReference type="InterPro" id="IPR043504">
    <property type="entry name" value="Peptidase_S1_PA_chymotrypsin"/>
</dbReference>
<dbReference type="InterPro" id="IPR001254">
    <property type="entry name" value="Trypsin_dom"/>
</dbReference>
<dbReference type="Gene3D" id="2.40.10.10">
    <property type="entry name" value="Trypsin-like serine proteases"/>
    <property type="match status" value="2"/>
</dbReference>
<dbReference type="GO" id="GO:0006508">
    <property type="term" value="P:proteolysis"/>
    <property type="evidence" value="ECO:0007669"/>
    <property type="project" value="UniProtKB-KW"/>
</dbReference>
<dbReference type="InterPro" id="IPR050430">
    <property type="entry name" value="Peptidase_S1"/>
</dbReference>
<dbReference type="PROSITE" id="PS50240">
    <property type="entry name" value="TRYPSIN_DOM"/>
    <property type="match status" value="1"/>
</dbReference>
<organism evidence="7 8">
    <name type="scientific">Acanthoscelides obtectus</name>
    <name type="common">Bean weevil</name>
    <name type="synonym">Bruchus obtectus</name>
    <dbReference type="NCBI Taxonomy" id="200917"/>
    <lineage>
        <taxon>Eukaryota</taxon>
        <taxon>Metazoa</taxon>
        <taxon>Ecdysozoa</taxon>
        <taxon>Arthropoda</taxon>
        <taxon>Hexapoda</taxon>
        <taxon>Insecta</taxon>
        <taxon>Pterygota</taxon>
        <taxon>Neoptera</taxon>
        <taxon>Endopterygota</taxon>
        <taxon>Coleoptera</taxon>
        <taxon>Polyphaga</taxon>
        <taxon>Cucujiformia</taxon>
        <taxon>Chrysomeloidea</taxon>
        <taxon>Chrysomelidae</taxon>
        <taxon>Bruchinae</taxon>
        <taxon>Bruchini</taxon>
        <taxon>Acanthoscelides</taxon>
    </lineage>
</organism>
<evidence type="ECO:0000259" key="6">
    <source>
        <dbReference type="PROSITE" id="PS50240"/>
    </source>
</evidence>
<evidence type="ECO:0000256" key="1">
    <source>
        <dbReference type="ARBA" id="ARBA00022670"/>
    </source>
</evidence>
<evidence type="ECO:0000256" key="2">
    <source>
        <dbReference type="ARBA" id="ARBA00022801"/>
    </source>
</evidence>
<gene>
    <name evidence="7" type="ORF">ACAOBT_LOCUS35727</name>
</gene>
<accession>A0A9P0QC59</accession>
<name>A0A9P0QC59_ACAOB</name>
<dbReference type="OrthoDB" id="5565075at2759"/>
<protein>
    <recommendedName>
        <fullName evidence="6">Peptidase S1 domain-containing protein</fullName>
    </recommendedName>
</protein>
<dbReference type="PROSITE" id="PS00134">
    <property type="entry name" value="TRYPSIN_HIS"/>
    <property type="match status" value="1"/>
</dbReference>
<dbReference type="Pfam" id="PF00089">
    <property type="entry name" value="Trypsin"/>
    <property type="match status" value="2"/>
</dbReference>
<evidence type="ECO:0000256" key="4">
    <source>
        <dbReference type="ARBA" id="ARBA00023157"/>
    </source>
</evidence>
<sequence length="232" mass="25581">MEKFTTILWIMYLQSAIYRAEEQPMSVQIPIMNEVKSRIIGGSEVTPHSYPFQVHIKMFNKISNVASCGGSLISKKIVLTAAHCLDGRPSLVAIKLGKHVFSKYEKSEKLYFTSTYRSHGGYYGKECKKIYPTQICTSGAGPKGACVGDSGGAVLVDGVQVGIVSCLKLHSEEGDTREHCMSGLPTIHTRVAMYKDWIDRALSDPGFFNKGCTKGSNIIFVLCDIFILLAHF</sequence>
<keyword evidence="2 5" id="KW-0378">Hydrolase</keyword>
<dbReference type="SMART" id="SM00020">
    <property type="entry name" value="Tryp_SPc"/>
    <property type="match status" value="1"/>
</dbReference>
<keyword evidence="3 5" id="KW-0720">Serine protease</keyword>
<dbReference type="PROSITE" id="PS00135">
    <property type="entry name" value="TRYPSIN_SER"/>
    <property type="match status" value="1"/>
</dbReference>
<evidence type="ECO:0000313" key="7">
    <source>
        <dbReference type="EMBL" id="CAH2017003.1"/>
    </source>
</evidence>
<dbReference type="InterPro" id="IPR018114">
    <property type="entry name" value="TRYPSIN_HIS"/>
</dbReference>
<dbReference type="SUPFAM" id="SSF50494">
    <property type="entry name" value="Trypsin-like serine proteases"/>
    <property type="match status" value="1"/>
</dbReference>
<dbReference type="InterPro" id="IPR033116">
    <property type="entry name" value="TRYPSIN_SER"/>
</dbReference>
<dbReference type="GO" id="GO:0004252">
    <property type="term" value="F:serine-type endopeptidase activity"/>
    <property type="evidence" value="ECO:0007669"/>
    <property type="project" value="InterPro"/>
</dbReference>
<dbReference type="EMBL" id="CAKOFQ010009081">
    <property type="protein sequence ID" value="CAH2017003.1"/>
    <property type="molecule type" value="Genomic_DNA"/>
</dbReference>
<dbReference type="InterPro" id="IPR009003">
    <property type="entry name" value="Peptidase_S1_PA"/>
</dbReference>
<feature type="domain" description="Peptidase S1" evidence="6">
    <location>
        <begin position="39"/>
        <end position="203"/>
    </location>
</feature>
<keyword evidence="8" id="KW-1185">Reference proteome</keyword>
<dbReference type="PANTHER" id="PTHR24276:SF98">
    <property type="entry name" value="FI18310P1-RELATED"/>
    <property type="match status" value="1"/>
</dbReference>
<keyword evidence="4" id="KW-1015">Disulfide bond</keyword>
<keyword evidence="1 5" id="KW-0645">Protease</keyword>
<evidence type="ECO:0000313" key="8">
    <source>
        <dbReference type="Proteomes" id="UP001152888"/>
    </source>
</evidence>
<dbReference type="AlphaFoldDB" id="A0A9P0QC59"/>
<comment type="caution">
    <text evidence="7">The sequence shown here is derived from an EMBL/GenBank/DDBJ whole genome shotgun (WGS) entry which is preliminary data.</text>
</comment>
<proteinExistence type="predicted"/>
<dbReference type="PANTHER" id="PTHR24276">
    <property type="entry name" value="POLYSERASE-RELATED"/>
    <property type="match status" value="1"/>
</dbReference>